<evidence type="ECO:0000313" key="1">
    <source>
        <dbReference type="EMBL" id="TWI00384.1"/>
    </source>
</evidence>
<dbReference type="Proteomes" id="UP000317519">
    <property type="component" value="Unassembled WGS sequence"/>
</dbReference>
<accession>A0ABY3FK46</accession>
<proteinExistence type="predicted"/>
<dbReference type="Gene3D" id="1.10.238.120">
    <property type="entry name" value="Jann4075-like"/>
    <property type="match status" value="1"/>
</dbReference>
<dbReference type="SUPFAM" id="SSF158587">
    <property type="entry name" value="Jann4075-like"/>
    <property type="match status" value="1"/>
</dbReference>
<dbReference type="InterPro" id="IPR021274">
    <property type="entry name" value="DUF2853"/>
</dbReference>
<sequence length="113" mass="12524">MSAREELIVKYAADLKEKCGVDPDMDLLTKVTIGCGPSIYNADAATVAGSQQSELDTVKNNFLIKKLGLTDGPELDAAIDAVMEKYGRSNRNKYRAVIYYLLTVHFKKESVYN</sequence>
<protein>
    <submittedName>
        <fullName evidence="1">Uncharacterized protein DUF2853</fullName>
    </submittedName>
</protein>
<evidence type="ECO:0000313" key="2">
    <source>
        <dbReference type="Proteomes" id="UP000317519"/>
    </source>
</evidence>
<comment type="caution">
    <text evidence="1">The sequence shown here is derived from an EMBL/GenBank/DDBJ whole genome shotgun (WGS) entry which is preliminary data.</text>
</comment>
<dbReference type="EMBL" id="VLKO01000004">
    <property type="protein sequence ID" value="TWI00384.1"/>
    <property type="molecule type" value="Genomic_DNA"/>
</dbReference>
<dbReference type="InterPro" id="IPR023154">
    <property type="entry name" value="Jann4075-like_sf"/>
</dbReference>
<organism evidence="1 2">
    <name type="scientific">Flavobacterium tiangeerense</name>
    <dbReference type="NCBI Taxonomy" id="459471"/>
    <lineage>
        <taxon>Bacteria</taxon>
        <taxon>Pseudomonadati</taxon>
        <taxon>Bacteroidota</taxon>
        <taxon>Flavobacteriia</taxon>
        <taxon>Flavobacteriales</taxon>
        <taxon>Flavobacteriaceae</taxon>
        <taxon>Flavobacterium</taxon>
    </lineage>
</organism>
<keyword evidence="2" id="KW-1185">Reference proteome</keyword>
<gene>
    <name evidence="1" type="ORF">IQ05_01028</name>
</gene>
<reference evidence="1 2" key="1">
    <citation type="journal article" date="2015" name="Stand. Genomic Sci.">
        <title>Genomic Encyclopedia of Bacterial and Archaeal Type Strains, Phase III: the genomes of soil and plant-associated and newly described type strains.</title>
        <authorList>
            <person name="Whitman W.B."/>
            <person name="Woyke T."/>
            <person name="Klenk H.P."/>
            <person name="Zhou Y."/>
            <person name="Lilburn T.G."/>
            <person name="Beck B.J."/>
            <person name="De Vos P."/>
            <person name="Vandamme P."/>
            <person name="Eisen J.A."/>
            <person name="Garrity G."/>
            <person name="Hugenholtz P."/>
            <person name="Kyrpides N.C."/>
        </authorList>
    </citation>
    <scope>NUCLEOTIDE SEQUENCE [LARGE SCALE GENOMIC DNA]</scope>
    <source>
        <strain evidence="1 2">CGMCC 1.6847</strain>
    </source>
</reference>
<dbReference type="Pfam" id="PF11015">
    <property type="entry name" value="DUF2853"/>
    <property type="match status" value="1"/>
</dbReference>
<dbReference type="RefSeq" id="WP_144890562.1">
    <property type="nucleotide sequence ID" value="NZ_VLKO01000004.1"/>
</dbReference>
<name>A0ABY3FK46_9FLAO</name>